<evidence type="ECO:0000313" key="1">
    <source>
        <dbReference type="Proteomes" id="UP000887579"/>
    </source>
</evidence>
<name>A0AC34EZI8_9BILA</name>
<sequence>MLKNRKEKKDEPLNVKFDPALLNNLLKQETKEQFLEPTQSNYSINSSPSFYNPSTVTSSTSNADSVFSNNTQSDMSIPDISYNSYESPALSKNNTPQKKKTPKKTNESDSLDYFNKKIDRKQNSDTKRKKGVKENAVQELSDYLYQNREKYNINDAGEILDNNKLPIKGSNYKLSARRLVHPTSPGETTPKGHVRIRVKASKDKKVSDLLKSFKPIEWGTTKY</sequence>
<organism evidence="1 2">
    <name type="scientific">Panagrolaimus sp. ES5</name>
    <dbReference type="NCBI Taxonomy" id="591445"/>
    <lineage>
        <taxon>Eukaryota</taxon>
        <taxon>Metazoa</taxon>
        <taxon>Ecdysozoa</taxon>
        <taxon>Nematoda</taxon>
        <taxon>Chromadorea</taxon>
        <taxon>Rhabditida</taxon>
        <taxon>Tylenchina</taxon>
        <taxon>Panagrolaimomorpha</taxon>
        <taxon>Panagrolaimoidea</taxon>
        <taxon>Panagrolaimidae</taxon>
        <taxon>Panagrolaimus</taxon>
    </lineage>
</organism>
<proteinExistence type="predicted"/>
<protein>
    <submittedName>
        <fullName evidence="2">Uncharacterized protein</fullName>
    </submittedName>
</protein>
<accession>A0AC34EZI8</accession>
<dbReference type="Proteomes" id="UP000887579">
    <property type="component" value="Unplaced"/>
</dbReference>
<reference evidence="2" key="1">
    <citation type="submission" date="2022-11" db="UniProtKB">
        <authorList>
            <consortium name="WormBaseParasite"/>
        </authorList>
    </citation>
    <scope>IDENTIFICATION</scope>
</reference>
<evidence type="ECO:0000313" key="2">
    <source>
        <dbReference type="WBParaSite" id="ES5_v2.g10184.t1"/>
    </source>
</evidence>
<dbReference type="WBParaSite" id="ES5_v2.g10184.t1">
    <property type="protein sequence ID" value="ES5_v2.g10184.t1"/>
    <property type="gene ID" value="ES5_v2.g10184"/>
</dbReference>